<dbReference type="GeneID" id="94291113"/>
<feature type="compositionally biased region" description="Low complexity" evidence="11">
    <location>
        <begin position="1457"/>
        <end position="1467"/>
    </location>
</feature>
<evidence type="ECO:0000313" key="13">
    <source>
        <dbReference type="EMBL" id="KAG5505731.1"/>
    </source>
</evidence>
<dbReference type="PANTHER" id="PTHR43671">
    <property type="entry name" value="SERINE/THREONINE-PROTEIN KINASE NEK"/>
    <property type="match status" value="1"/>
</dbReference>
<comment type="catalytic activity">
    <reaction evidence="8">
        <text>L-threonyl-[protein] + ATP = O-phospho-L-threonyl-[protein] + ADP + H(+)</text>
        <dbReference type="Rhea" id="RHEA:46608"/>
        <dbReference type="Rhea" id="RHEA-COMP:11060"/>
        <dbReference type="Rhea" id="RHEA-COMP:11605"/>
        <dbReference type="ChEBI" id="CHEBI:15378"/>
        <dbReference type="ChEBI" id="CHEBI:30013"/>
        <dbReference type="ChEBI" id="CHEBI:30616"/>
        <dbReference type="ChEBI" id="CHEBI:61977"/>
        <dbReference type="ChEBI" id="CHEBI:456216"/>
        <dbReference type="EC" id="2.7.11.1"/>
    </reaction>
</comment>
<feature type="compositionally biased region" description="Basic and acidic residues" evidence="11">
    <location>
        <begin position="653"/>
        <end position="669"/>
    </location>
</feature>
<keyword evidence="4" id="KW-0808">Transferase</keyword>
<protein>
    <recommendedName>
        <fullName evidence="2">non-specific serine/threonine protein kinase</fullName>
        <ecNumber evidence="2">2.7.11.1</ecNumber>
    </recommendedName>
</protein>
<keyword evidence="6" id="KW-0418">Kinase</keyword>
<feature type="compositionally biased region" description="Polar residues" evidence="11">
    <location>
        <begin position="705"/>
        <end position="724"/>
    </location>
</feature>
<evidence type="ECO:0000256" key="9">
    <source>
        <dbReference type="ARBA" id="ARBA00048679"/>
    </source>
</evidence>
<sequence length="2263" mass="236890">MDELPCWPRYRPIRVIGQGGFGTVYLCVDTESSSPMFGQQVAVKAISLSALSDEEVLMAMSEVSLLKNLSHPNIITYYDSFLYDEEPLAQSSTVNTTSVRQGSGGPVTGAGAGFRSQWLCLVTEYMDGGDLVSLLRQYNRQGLSSTNSLCRGTRSRTVVTAVAAHKRSRSQAAVTNDVAAVVDEEVSSEAGWAGRSRLHRQRLATSLSTVPRLPMPAPASRARKATLTQWSGLDLTAEQTWLSDASAAAMPPTPLGATDVEAADTVRHDGSSSGRGAAATGSSAALYGKSTAAAEDPASASREPQLPPLPNQVWLESFLITDIAKQCLEALAYLHALCIVHRDIKPSNIYLSKSDGAVKLGDFGVSKLLQPASPLATTFVGTPFYLCPELCMGNPYSFGADVWALGVVLYELYCLKLPFASNNVLGQIYVITEGSYDTDALSTPHAFPESQRAFLEALYGPSFLQSERLLHSLVMNLVLQMLRVDPAERPSAEALLTGLFGAGGMSRCGSSAGLVPVLAAPASLESVPSARVVSRSSVSVLPQHEPPPFAVTVEDAAMATLETPPKRLGYLASKQHAQWAGSLVAAASNVFQQPQQLPDTPLPPPQGASLAPPTATVSHHASEWRDGAEVPTPLAVRVRSSMGDILHRMPSAQRERLGSRTAAEERGDGGGEELSQVILPMASPRSTSSWMPPHSAAQAGDKQRALSSLSPTGRGQAGVSTPYKSGSSAASAAPLPREPAKCVVTPPPSAAVPPLEQLDRDLTGTGDSAAKSAGAAGEQCTVEDASPLGSLLEKPSPWPAPQLALESAADTPLIGRARKDDEDALDRPIGPETHSEMMALVENIPWLKNADVFSAIPLSPGCDDVMFVERANRSSLSCAGEAASNSAQGRGEDAANLPKGLFSAPQQQYRLPLILSPSVPLRSPLNPRHPPRCPQGGCNFAEPATDTDNIRLPSGLLPPVPSTGALSSIAARMEVMSVGTSGGSSPHSQFSLQRDAARATQWDESTNRQTVLQRRISGGSTAPSGQPPPTSAMAHGRGVLVNALSTTALISTPARPASREGNPQTSGNGPGPEFLLQLPEQSGGAGKPKPVVKVVGRCGSFLRPRLFSSPGCESIAGNAASEARLRPVSTAQTRSAETTAVGRAAPVIPKACAPGRCEGYSTAELEALLRAKLFAHYQQQQRKWRAQRAQQRAQEVAKAEAHARVRAVYEDAFISQLGARAPGMAYTGAAARRHPVDSGGRFAGYDALATSPAHVATQLPSPQTEATAKGVLLPPVTQEAAAAAAFPSPHNSTLPFSLEATARQAETEVVVLRALSVAHACSLEIPSVSAPGAGAVAGGGDESKDWFAATSAAHRIREAASLAAAVEKQRDTLRRGKAPACVCISPVWRPPHDSRDVPGLWETSSAEEETDAAARGRMGRCMPARVREEVRWRWSAPPSDVDDTVVTTSTDEETRASPSSSSTSLSISLSKTVSLASSSVSQQSVCCVNTPDASQKPETMSSTTTTATPHRRRCVQSPNFSHSPVMRSSGESDASSRNGQVLDKGSFLVSLRMSSLPGASAKAKSAALDDEAESGSTAVSSVSSVSSTPSASQSLTSHRVLDLGHVCPSQGEVRTDVSSNSVTQGIVSDDDSSADSTSSSSSSSSDSSQASASPTASCSLDRFDCIASSNDSDAETASSAATKNSESDEDEDMSYAYTVQIDADTGQRYFEYVCPVTVEVVGVLPGGCRVVPAATALQAMDCGSPAAFSETLTLSSGPSSVKQGQGGHSAQMRTPEAPAEVSSTPKLYGATDDTAVASCGISSTDDAFGQARRPLLDREHCSMWQEDAGSSITASSTPPLLLLPPFTSLSALPAGAGTTQGFTGAPDEGREHVSVVNTLAPPKGPQSARAAAMRTARPSKDNWQTCTTARNAATPSKLDDDDAGNRTAVHISGRAAPLHCSGAPGAKAAAPLRPSHPLQPALKKNAPAKGQAPIASPLQANVSPTEVNTAPLPVPETTWTDTGGCASRGFLYHPADAQGREAANPSQTITEAVARVFRVRVPSSSASGDLSNPALAFETSQQQQHSMLAPPQYICLPRSLALRPLRQRTRFVGLLWRLWMSLNVADPALRSVLLHRSGSTPSPSVGCTFAEAFGDWVTRNAPARITSAGQSAEDGVSQPLSDKTSAGLLSRSIATTATTESFVESETAAKSQKLGALASLTASSESTLRKWGLYYVDVRTGSAVKLSTDADWAVVRRKVGEAGTRLPFVRLYLLLEEAEVVTE</sequence>
<dbReference type="InterPro" id="IPR050660">
    <property type="entry name" value="NEK_Ser/Thr_kinase"/>
</dbReference>
<dbReference type="EMBL" id="JAFJZO010000021">
    <property type="protein sequence ID" value="KAG5505731.1"/>
    <property type="molecule type" value="Genomic_DNA"/>
</dbReference>
<evidence type="ECO:0000256" key="10">
    <source>
        <dbReference type="PROSITE-ProRule" id="PRU10141"/>
    </source>
</evidence>
<comment type="caution">
    <text evidence="13">The sequence shown here is derived from an EMBL/GenBank/DDBJ whole genome shotgun (WGS) entry which is preliminary data.</text>
</comment>
<dbReference type="SMART" id="SM00220">
    <property type="entry name" value="S_TKc"/>
    <property type="match status" value="1"/>
</dbReference>
<feature type="compositionally biased region" description="Low complexity" evidence="11">
    <location>
        <begin position="1499"/>
        <end position="1508"/>
    </location>
</feature>
<dbReference type="Proteomes" id="UP000674318">
    <property type="component" value="Chromosome 21"/>
</dbReference>
<evidence type="ECO:0000256" key="3">
    <source>
        <dbReference type="ARBA" id="ARBA00022527"/>
    </source>
</evidence>
<dbReference type="PROSITE" id="PS00108">
    <property type="entry name" value="PROTEIN_KINASE_ST"/>
    <property type="match status" value="1"/>
</dbReference>
<feature type="region of interest" description="Disordered" evidence="11">
    <location>
        <begin position="594"/>
        <end position="632"/>
    </location>
</feature>
<feature type="region of interest" description="Disordered" evidence="11">
    <location>
        <begin position="808"/>
        <end position="831"/>
    </location>
</feature>
<accession>A0A836LB41</accession>
<feature type="region of interest" description="Disordered" evidence="11">
    <location>
        <begin position="1753"/>
        <end position="1784"/>
    </location>
</feature>
<dbReference type="RefSeq" id="XP_067757399.1">
    <property type="nucleotide sequence ID" value="XM_067901036.1"/>
</dbReference>
<dbReference type="EC" id="2.7.11.1" evidence="2"/>
<keyword evidence="14" id="KW-1185">Reference proteome</keyword>
<reference evidence="13 14" key="1">
    <citation type="submission" date="2021-02" db="EMBL/GenBank/DDBJ databases">
        <title>Porcisia hertigi Genome sequencing and assembly.</title>
        <authorList>
            <person name="Almutairi H."/>
            <person name="Gatherer D."/>
        </authorList>
    </citation>
    <scope>NUCLEOTIDE SEQUENCE [LARGE SCALE GENOMIC DNA]</scope>
    <source>
        <strain evidence="13 14">C119</strain>
    </source>
</reference>
<feature type="compositionally biased region" description="Low complexity" evidence="11">
    <location>
        <begin position="1670"/>
        <end position="1682"/>
    </location>
</feature>
<dbReference type="GO" id="GO:0005524">
    <property type="term" value="F:ATP binding"/>
    <property type="evidence" value="ECO:0007669"/>
    <property type="project" value="UniProtKB-UniRule"/>
</dbReference>
<keyword evidence="3" id="KW-0723">Serine/threonine-protein kinase</keyword>
<evidence type="ECO:0000256" key="7">
    <source>
        <dbReference type="ARBA" id="ARBA00022840"/>
    </source>
</evidence>
<dbReference type="PANTHER" id="PTHR43671:SF98">
    <property type="entry name" value="SERINE_THREONINE-PROTEIN KINASE NEK11"/>
    <property type="match status" value="1"/>
</dbReference>
<dbReference type="Gene3D" id="1.10.510.10">
    <property type="entry name" value="Transferase(Phosphotransferase) domain 1"/>
    <property type="match status" value="2"/>
</dbReference>
<dbReference type="KEGG" id="phet:94291113"/>
<name>A0A836LB41_9TRYP</name>
<feature type="compositionally biased region" description="Low complexity" evidence="11">
    <location>
        <begin position="763"/>
        <end position="777"/>
    </location>
</feature>
<feature type="compositionally biased region" description="Low complexity" evidence="11">
    <location>
        <begin position="1634"/>
        <end position="1656"/>
    </location>
</feature>
<feature type="compositionally biased region" description="Polar residues" evidence="11">
    <location>
        <begin position="983"/>
        <end position="992"/>
    </location>
</feature>
<feature type="domain" description="Protein kinase" evidence="12">
    <location>
        <begin position="10"/>
        <end position="501"/>
    </location>
</feature>
<dbReference type="OrthoDB" id="250189at2759"/>
<keyword evidence="5 10" id="KW-0547">Nucleotide-binding</keyword>
<dbReference type="InterPro" id="IPR017441">
    <property type="entry name" value="Protein_kinase_ATP_BS"/>
</dbReference>
<dbReference type="SUPFAM" id="SSF56112">
    <property type="entry name" value="Protein kinase-like (PK-like)"/>
    <property type="match status" value="1"/>
</dbReference>
<evidence type="ECO:0000256" key="6">
    <source>
        <dbReference type="ARBA" id="ARBA00022777"/>
    </source>
</evidence>
<dbReference type="GO" id="GO:0004674">
    <property type="term" value="F:protein serine/threonine kinase activity"/>
    <property type="evidence" value="ECO:0007669"/>
    <property type="project" value="UniProtKB-KW"/>
</dbReference>
<dbReference type="PROSITE" id="PS00107">
    <property type="entry name" value="PROTEIN_KINASE_ATP"/>
    <property type="match status" value="1"/>
</dbReference>
<dbReference type="InterPro" id="IPR008271">
    <property type="entry name" value="Ser/Thr_kinase_AS"/>
</dbReference>
<dbReference type="InterPro" id="IPR011009">
    <property type="entry name" value="Kinase-like_dom_sf"/>
</dbReference>
<feature type="region of interest" description="Disordered" evidence="11">
    <location>
        <begin position="978"/>
        <end position="1010"/>
    </location>
</feature>
<organism evidence="13 14">
    <name type="scientific">Porcisia hertigi</name>
    <dbReference type="NCBI Taxonomy" id="2761500"/>
    <lineage>
        <taxon>Eukaryota</taxon>
        <taxon>Discoba</taxon>
        <taxon>Euglenozoa</taxon>
        <taxon>Kinetoplastea</taxon>
        <taxon>Metakinetoplastina</taxon>
        <taxon>Trypanosomatida</taxon>
        <taxon>Trypanosomatidae</taxon>
        <taxon>Leishmaniinae</taxon>
        <taxon>Porcisia</taxon>
    </lineage>
</organism>
<feature type="region of interest" description="Disordered" evidence="11">
    <location>
        <begin position="1489"/>
        <end position="1539"/>
    </location>
</feature>
<evidence type="ECO:0000313" key="14">
    <source>
        <dbReference type="Proteomes" id="UP000674318"/>
    </source>
</evidence>
<dbReference type="InterPro" id="IPR000719">
    <property type="entry name" value="Prot_kinase_dom"/>
</dbReference>
<keyword evidence="7 10" id="KW-0067">ATP-binding</keyword>
<evidence type="ECO:0000256" key="11">
    <source>
        <dbReference type="SAM" id="MobiDB-lite"/>
    </source>
</evidence>
<proteinExistence type="inferred from homology"/>
<feature type="compositionally biased region" description="Polar residues" evidence="11">
    <location>
        <begin position="1753"/>
        <end position="1763"/>
    </location>
</feature>
<evidence type="ECO:0000256" key="5">
    <source>
        <dbReference type="ARBA" id="ARBA00022741"/>
    </source>
</evidence>
<dbReference type="Pfam" id="PF00069">
    <property type="entry name" value="Pkinase"/>
    <property type="match status" value="2"/>
</dbReference>
<evidence type="ECO:0000256" key="2">
    <source>
        <dbReference type="ARBA" id="ARBA00012513"/>
    </source>
</evidence>
<feature type="compositionally biased region" description="Polar residues" evidence="11">
    <location>
        <begin position="1529"/>
        <end position="1539"/>
    </location>
</feature>
<feature type="region of interest" description="Disordered" evidence="11">
    <location>
        <begin position="1670"/>
        <end position="1693"/>
    </location>
</feature>
<evidence type="ECO:0000256" key="4">
    <source>
        <dbReference type="ARBA" id="ARBA00022679"/>
    </source>
</evidence>
<comment type="catalytic activity">
    <reaction evidence="9">
        <text>L-seryl-[protein] + ATP = O-phospho-L-seryl-[protein] + ADP + H(+)</text>
        <dbReference type="Rhea" id="RHEA:17989"/>
        <dbReference type="Rhea" id="RHEA-COMP:9863"/>
        <dbReference type="Rhea" id="RHEA-COMP:11604"/>
        <dbReference type="ChEBI" id="CHEBI:15378"/>
        <dbReference type="ChEBI" id="CHEBI:29999"/>
        <dbReference type="ChEBI" id="CHEBI:30616"/>
        <dbReference type="ChEBI" id="CHEBI:83421"/>
        <dbReference type="ChEBI" id="CHEBI:456216"/>
        <dbReference type="EC" id="2.7.11.1"/>
    </reaction>
</comment>
<dbReference type="FunFam" id="1.10.510.10:FF:001112">
    <property type="entry name" value="Serine/threonine-protein kinase, putative"/>
    <property type="match status" value="1"/>
</dbReference>
<evidence type="ECO:0000256" key="1">
    <source>
        <dbReference type="ARBA" id="ARBA00010886"/>
    </source>
</evidence>
<evidence type="ECO:0000259" key="12">
    <source>
        <dbReference type="PROSITE" id="PS50011"/>
    </source>
</evidence>
<feature type="region of interest" description="Disordered" evidence="11">
    <location>
        <begin position="1052"/>
        <end position="1088"/>
    </location>
</feature>
<feature type="region of interest" description="Disordered" evidence="11">
    <location>
        <begin position="1394"/>
        <end position="1416"/>
    </location>
</feature>
<evidence type="ECO:0000256" key="8">
    <source>
        <dbReference type="ARBA" id="ARBA00047899"/>
    </source>
</evidence>
<feature type="binding site" evidence="10">
    <location>
        <position position="44"/>
    </location>
    <ligand>
        <name>ATP</name>
        <dbReference type="ChEBI" id="CHEBI:30616"/>
    </ligand>
</feature>
<feature type="region of interest" description="Disordered" evidence="11">
    <location>
        <begin position="1611"/>
        <end position="1656"/>
    </location>
</feature>
<gene>
    <name evidence="13" type="ORF">JKF63_05067</name>
</gene>
<feature type="region of interest" description="Disordered" evidence="11">
    <location>
        <begin position="645"/>
        <end position="780"/>
    </location>
</feature>
<feature type="region of interest" description="Disordered" evidence="11">
    <location>
        <begin position="1437"/>
        <end position="1467"/>
    </location>
</feature>
<feature type="compositionally biased region" description="Polar residues" evidence="11">
    <location>
        <begin position="1616"/>
        <end position="1626"/>
    </location>
</feature>
<dbReference type="PROSITE" id="PS50011">
    <property type="entry name" value="PROTEIN_KINASE_DOM"/>
    <property type="match status" value="1"/>
</dbReference>
<comment type="similarity">
    <text evidence="1">Belongs to the protein kinase superfamily. NEK Ser/Thr protein kinase family. NIMA subfamily.</text>
</comment>